<comment type="similarity">
    <text evidence="1">Belongs to the bacterial solute-binding protein 1 family.</text>
</comment>
<evidence type="ECO:0000256" key="1">
    <source>
        <dbReference type="ARBA" id="ARBA00008520"/>
    </source>
</evidence>
<feature type="compositionally biased region" description="Basic and acidic residues" evidence="2">
    <location>
        <begin position="52"/>
        <end position="63"/>
    </location>
</feature>
<dbReference type="Proteomes" id="UP001596047">
    <property type="component" value="Unassembled WGS sequence"/>
</dbReference>
<dbReference type="PANTHER" id="PTHR43649:SF31">
    <property type="entry name" value="SN-GLYCEROL-3-PHOSPHATE-BINDING PERIPLASMIC PROTEIN UGPB"/>
    <property type="match status" value="1"/>
</dbReference>
<dbReference type="InterPro" id="IPR050490">
    <property type="entry name" value="Bact_solute-bd_prot1"/>
</dbReference>
<accession>A0ABW0VWC9</accession>
<feature type="chain" id="PRO_5047421862" evidence="3">
    <location>
        <begin position="22"/>
        <end position="480"/>
    </location>
</feature>
<keyword evidence="3" id="KW-0732">Signal</keyword>
<dbReference type="SUPFAM" id="SSF53850">
    <property type="entry name" value="Periplasmic binding protein-like II"/>
    <property type="match status" value="1"/>
</dbReference>
<feature type="region of interest" description="Disordered" evidence="2">
    <location>
        <begin position="31"/>
        <end position="67"/>
    </location>
</feature>
<comment type="caution">
    <text evidence="4">The sequence shown here is derived from an EMBL/GenBank/DDBJ whole genome shotgun (WGS) entry which is preliminary data.</text>
</comment>
<feature type="compositionally biased region" description="Polar residues" evidence="2">
    <location>
        <begin position="35"/>
        <end position="48"/>
    </location>
</feature>
<reference evidence="5" key="1">
    <citation type="journal article" date="2019" name="Int. J. Syst. Evol. Microbiol.">
        <title>The Global Catalogue of Microorganisms (GCM) 10K type strain sequencing project: providing services to taxonomists for standard genome sequencing and annotation.</title>
        <authorList>
            <consortium name="The Broad Institute Genomics Platform"/>
            <consortium name="The Broad Institute Genome Sequencing Center for Infectious Disease"/>
            <person name="Wu L."/>
            <person name="Ma J."/>
        </authorList>
    </citation>
    <scope>NUCLEOTIDE SEQUENCE [LARGE SCALE GENOMIC DNA]</scope>
    <source>
        <strain evidence="5">CGMCC 1.3240</strain>
    </source>
</reference>
<feature type="signal peptide" evidence="3">
    <location>
        <begin position="1"/>
        <end position="21"/>
    </location>
</feature>
<dbReference type="Gene3D" id="3.40.190.10">
    <property type="entry name" value="Periplasmic binding protein-like II"/>
    <property type="match status" value="1"/>
</dbReference>
<protein>
    <submittedName>
        <fullName evidence="4">ABC transporter substrate-binding protein</fullName>
    </submittedName>
</protein>
<evidence type="ECO:0000256" key="2">
    <source>
        <dbReference type="SAM" id="MobiDB-lite"/>
    </source>
</evidence>
<evidence type="ECO:0000313" key="5">
    <source>
        <dbReference type="Proteomes" id="UP001596047"/>
    </source>
</evidence>
<dbReference type="EMBL" id="JBHSOW010000043">
    <property type="protein sequence ID" value="MFC5649910.1"/>
    <property type="molecule type" value="Genomic_DNA"/>
</dbReference>
<dbReference type="PROSITE" id="PS51257">
    <property type="entry name" value="PROKAR_LIPOPROTEIN"/>
    <property type="match status" value="1"/>
</dbReference>
<organism evidence="4 5">
    <name type="scientific">Paenibacillus solisilvae</name>
    <dbReference type="NCBI Taxonomy" id="2486751"/>
    <lineage>
        <taxon>Bacteria</taxon>
        <taxon>Bacillati</taxon>
        <taxon>Bacillota</taxon>
        <taxon>Bacilli</taxon>
        <taxon>Bacillales</taxon>
        <taxon>Paenibacillaceae</taxon>
        <taxon>Paenibacillus</taxon>
    </lineage>
</organism>
<proteinExistence type="inferred from homology"/>
<evidence type="ECO:0000256" key="3">
    <source>
        <dbReference type="SAM" id="SignalP"/>
    </source>
</evidence>
<name>A0ABW0VWC9_9BACL</name>
<dbReference type="PANTHER" id="PTHR43649">
    <property type="entry name" value="ARABINOSE-BINDING PROTEIN-RELATED"/>
    <property type="match status" value="1"/>
</dbReference>
<gene>
    <name evidence="4" type="ORF">ACFPYJ_12415</name>
</gene>
<evidence type="ECO:0000313" key="4">
    <source>
        <dbReference type="EMBL" id="MFC5649910.1"/>
    </source>
</evidence>
<keyword evidence="5" id="KW-1185">Reference proteome</keyword>
<sequence length="480" mass="54260">MKHSKSMALLLVMALFITVFTGCSNNAANDPGSEAANTPPDTGANANGNAKGEQDADKPEEKPSWQNEKITLKFAGYEDAKIMDGMIKGFMEKYPNITVVRDEKINWPWNESLATAASANDMPDVFWLDTVSVGVENDWLLDLSPYWNDDPETEAVYPNIAAQAKYNGKRFAAAGWQVLYGVYLNKTLFEKNNVALPSYDWTIDEMLELAKKLSNPDKHYYGISGAGYDLHFEEYWPMANDPSLGYNTFDGEKFHFTNQEWIDAFNKKLELQRVKTEDAMTPEERGKEFGNKDAWAFQEGHVAMATEGSWTISWLPAEMKKTGAGDLDFYPYPAGKTGQKMPALLDYIGVSSTTKHPEAAYALMKWMSWGRDGWLKRLELYGQNNNDFVQFPIADYPEVWEKIEPLLRLPGQKAVMKLLKDAVPSYNKTLLGLAEYEKWFADNKFPEKFKAGEFTPADKAKELEDKANEFIAKAKAELSQ</sequence>
<dbReference type="RefSeq" id="WP_379188460.1">
    <property type="nucleotide sequence ID" value="NZ_JBHSOW010000043.1"/>
</dbReference>